<sequence>MFEREFPDIQGYMPEKFSEDGTVKLLRYDLSVGLYFKSKKATTPNPFLGDNNLLHPCRSPFLENNGHYLFDLNYYSEVTLIDNPPRVCFHDPSQNPGLSLNFTDTDKYKEFFTYISSAITITSPGLPGFYSVIRFVPPLSSNPKFFTQMASMKKRFLQEEDILDICGIQNVIIPMITQFQKPTILKKEEFDECMKSRDLLVETLQHQLLPMEFKADAWCLLSGMGPIESPIPLVLESYRTCRNIWQTMTESQLRRSSKRQNDIAKITNIVHVNRKNLLTVVADESILTITFNTLMSLLILYDFLGNHIEQVITLVRIVYYIFIKSVKDGKLYEVKENVEYDSETMEAVTFWSLIYLLEKCDIKNVLLDSDNKKTRDLDYIGDLCFLIHPHLFKMLQSKGISSFASVKLIAGQLYSSFLPLNSLTDLIFHAIVSGNVYIYSQTLLLAGVFFNFPNIDQENLSMSQLLDQIFKVLNPSFLMNSGYLLMQNVANLIVKYFPQLGFMLTCEEKF</sequence>
<evidence type="ECO:0000313" key="1">
    <source>
        <dbReference type="EMBL" id="EAY04392.1"/>
    </source>
</evidence>
<evidence type="ECO:0000313" key="2">
    <source>
        <dbReference type="Proteomes" id="UP000001542"/>
    </source>
</evidence>
<name>A2ESE8_TRIV3</name>
<reference evidence="1" key="1">
    <citation type="submission" date="2006-10" db="EMBL/GenBank/DDBJ databases">
        <authorList>
            <person name="Amadeo P."/>
            <person name="Zhao Q."/>
            <person name="Wortman J."/>
            <person name="Fraser-Liggett C."/>
            <person name="Carlton J."/>
        </authorList>
    </citation>
    <scope>NUCLEOTIDE SEQUENCE</scope>
    <source>
        <strain evidence="1">G3</strain>
    </source>
</reference>
<dbReference type="KEGG" id="tva:4762256"/>
<reference evidence="1" key="2">
    <citation type="journal article" date="2007" name="Science">
        <title>Draft genome sequence of the sexually transmitted pathogen Trichomonas vaginalis.</title>
        <authorList>
            <person name="Carlton J.M."/>
            <person name="Hirt R.P."/>
            <person name="Silva J.C."/>
            <person name="Delcher A.L."/>
            <person name="Schatz M."/>
            <person name="Zhao Q."/>
            <person name="Wortman J.R."/>
            <person name="Bidwell S.L."/>
            <person name="Alsmark U.C.M."/>
            <person name="Besteiro S."/>
            <person name="Sicheritz-Ponten T."/>
            <person name="Noel C.J."/>
            <person name="Dacks J.B."/>
            <person name="Foster P.G."/>
            <person name="Simillion C."/>
            <person name="Van de Peer Y."/>
            <person name="Miranda-Saavedra D."/>
            <person name="Barton G.J."/>
            <person name="Westrop G.D."/>
            <person name="Mueller S."/>
            <person name="Dessi D."/>
            <person name="Fiori P.L."/>
            <person name="Ren Q."/>
            <person name="Paulsen I."/>
            <person name="Zhang H."/>
            <person name="Bastida-Corcuera F.D."/>
            <person name="Simoes-Barbosa A."/>
            <person name="Brown M.T."/>
            <person name="Hayes R.D."/>
            <person name="Mukherjee M."/>
            <person name="Okumura C.Y."/>
            <person name="Schneider R."/>
            <person name="Smith A.J."/>
            <person name="Vanacova S."/>
            <person name="Villalvazo M."/>
            <person name="Haas B.J."/>
            <person name="Pertea M."/>
            <person name="Feldblyum T.V."/>
            <person name="Utterback T.R."/>
            <person name="Shu C.L."/>
            <person name="Osoegawa K."/>
            <person name="de Jong P.J."/>
            <person name="Hrdy I."/>
            <person name="Horvathova L."/>
            <person name="Zubacova Z."/>
            <person name="Dolezal P."/>
            <person name="Malik S.B."/>
            <person name="Logsdon J.M. Jr."/>
            <person name="Henze K."/>
            <person name="Gupta A."/>
            <person name="Wang C.C."/>
            <person name="Dunne R.L."/>
            <person name="Upcroft J.A."/>
            <person name="Upcroft P."/>
            <person name="White O."/>
            <person name="Salzberg S.L."/>
            <person name="Tang P."/>
            <person name="Chiu C.-H."/>
            <person name="Lee Y.-S."/>
            <person name="Embley T.M."/>
            <person name="Coombs G.H."/>
            <person name="Mottram J.C."/>
            <person name="Tachezy J."/>
            <person name="Fraser-Liggett C.M."/>
            <person name="Johnson P.J."/>
        </authorList>
    </citation>
    <scope>NUCLEOTIDE SEQUENCE [LARGE SCALE GENOMIC DNA]</scope>
    <source>
        <strain evidence="1">G3</strain>
    </source>
</reference>
<dbReference type="OrthoDB" id="10563077at2759"/>
<organism evidence="1 2">
    <name type="scientific">Trichomonas vaginalis (strain ATCC PRA-98 / G3)</name>
    <dbReference type="NCBI Taxonomy" id="412133"/>
    <lineage>
        <taxon>Eukaryota</taxon>
        <taxon>Metamonada</taxon>
        <taxon>Parabasalia</taxon>
        <taxon>Trichomonadida</taxon>
        <taxon>Trichomonadidae</taxon>
        <taxon>Trichomonas</taxon>
    </lineage>
</organism>
<accession>A2ESE8</accession>
<dbReference type="AlphaFoldDB" id="A2ESE8"/>
<dbReference type="RefSeq" id="XP_001316615.1">
    <property type="nucleotide sequence ID" value="XM_001316580.1"/>
</dbReference>
<dbReference type="Proteomes" id="UP000001542">
    <property type="component" value="Unassembled WGS sequence"/>
</dbReference>
<dbReference type="InParanoid" id="A2ESE8"/>
<protein>
    <recommendedName>
        <fullName evidence="3">Rab-GAP TBC domain-containing protein</fullName>
    </recommendedName>
</protein>
<gene>
    <name evidence="1" type="ORF">TVAG_416900</name>
</gene>
<evidence type="ECO:0008006" key="3">
    <source>
        <dbReference type="Google" id="ProtNLM"/>
    </source>
</evidence>
<dbReference type="EMBL" id="DS113476">
    <property type="protein sequence ID" value="EAY04392.1"/>
    <property type="molecule type" value="Genomic_DNA"/>
</dbReference>
<dbReference type="VEuPathDB" id="TrichDB:TVAG_416900"/>
<proteinExistence type="predicted"/>
<keyword evidence="2" id="KW-1185">Reference proteome</keyword>
<dbReference type="VEuPathDB" id="TrichDB:TVAGG3_0278110"/>